<keyword evidence="4 6" id="KW-0067">ATP-binding</keyword>
<dbReference type="AlphaFoldDB" id="A0A2P8R0G4"/>
<evidence type="ECO:0000256" key="2">
    <source>
        <dbReference type="ARBA" id="ARBA00022448"/>
    </source>
</evidence>
<dbReference type="InterPro" id="IPR017871">
    <property type="entry name" value="ABC_transporter-like_CS"/>
</dbReference>
<dbReference type="Gene3D" id="3.40.50.300">
    <property type="entry name" value="P-loop containing nucleotide triphosphate hydrolases"/>
    <property type="match status" value="1"/>
</dbReference>
<dbReference type="GO" id="GO:0005524">
    <property type="term" value="F:ATP binding"/>
    <property type="evidence" value="ECO:0007669"/>
    <property type="project" value="UniProtKB-KW"/>
</dbReference>
<dbReference type="SMART" id="SM00382">
    <property type="entry name" value="AAA"/>
    <property type="match status" value="1"/>
</dbReference>
<dbReference type="Proteomes" id="UP000240535">
    <property type="component" value="Unassembled WGS sequence"/>
</dbReference>
<comment type="similarity">
    <text evidence="1">Belongs to the ABC transporter superfamily.</text>
</comment>
<feature type="domain" description="ABC transporter" evidence="5">
    <location>
        <begin position="2"/>
        <end position="217"/>
    </location>
</feature>
<dbReference type="GO" id="GO:0016887">
    <property type="term" value="F:ATP hydrolysis activity"/>
    <property type="evidence" value="ECO:0007669"/>
    <property type="project" value="InterPro"/>
</dbReference>
<evidence type="ECO:0000256" key="3">
    <source>
        <dbReference type="ARBA" id="ARBA00022741"/>
    </source>
</evidence>
<dbReference type="PROSITE" id="PS50893">
    <property type="entry name" value="ABC_TRANSPORTER_2"/>
    <property type="match status" value="1"/>
</dbReference>
<sequence>MIDVKNITKIFNENTNQEFTALKDISFSVNSGDIFFLKGISGSGKSTLLAIMAGLYKPTFGEIIMNNESISKLSLKFASAFRRKNIGMIFQNFNLIPTFNVIDNILIPTVVDKTNKVEYAKELLSKFDLINKENLLVKNLSGGEQQRVAIIRALINNPTIILADEPTANLDKALSIKLFEYFEDMKKDGKTIIISTHDPFLLESDIADGFFELKKGE</sequence>
<gene>
    <name evidence="6" type="ORF">CQ405_05330</name>
</gene>
<dbReference type="Pfam" id="PF00005">
    <property type="entry name" value="ABC_tran"/>
    <property type="match status" value="1"/>
</dbReference>
<dbReference type="OrthoDB" id="9809450at2"/>
<evidence type="ECO:0000313" key="6">
    <source>
        <dbReference type="EMBL" id="PSM51986.1"/>
    </source>
</evidence>
<keyword evidence="7" id="KW-1185">Reference proteome</keyword>
<evidence type="ECO:0000256" key="1">
    <source>
        <dbReference type="ARBA" id="ARBA00005417"/>
    </source>
</evidence>
<evidence type="ECO:0000313" key="7">
    <source>
        <dbReference type="Proteomes" id="UP000240535"/>
    </source>
</evidence>
<name>A0A2P8R0G4_9BACT</name>
<dbReference type="RefSeq" id="WP_106871447.1">
    <property type="nucleotide sequence ID" value="NZ_CP053841.1"/>
</dbReference>
<dbReference type="CDD" id="cd03255">
    <property type="entry name" value="ABC_MJ0796_LolCDE_FtsE"/>
    <property type="match status" value="1"/>
</dbReference>
<reference evidence="7" key="1">
    <citation type="submission" date="2017-10" db="EMBL/GenBank/DDBJ databases">
        <title>Campylobacter species from seals.</title>
        <authorList>
            <person name="Gilbert M.J."/>
            <person name="Zomer A.L."/>
            <person name="Timmerman A.J."/>
            <person name="Duim B."/>
            <person name="Wagenaar J.A."/>
        </authorList>
    </citation>
    <scope>NUCLEOTIDE SEQUENCE [LARGE SCALE GENOMIC DNA]</scope>
    <source>
        <strain evidence="7">17S00004-5</strain>
    </source>
</reference>
<evidence type="ECO:0000259" key="5">
    <source>
        <dbReference type="PROSITE" id="PS50893"/>
    </source>
</evidence>
<dbReference type="PANTHER" id="PTHR42798:SF7">
    <property type="entry name" value="ALPHA-D-RIBOSE 1-METHYLPHOSPHONATE 5-TRIPHOSPHATE SYNTHASE SUBUNIT PHNL"/>
    <property type="match status" value="1"/>
</dbReference>
<accession>A0A2P8R0G4</accession>
<proteinExistence type="inferred from homology"/>
<protein>
    <submittedName>
        <fullName evidence="6">ABC transporter ATP-binding protein</fullName>
    </submittedName>
</protein>
<keyword evidence="3" id="KW-0547">Nucleotide-binding</keyword>
<dbReference type="PROSITE" id="PS00211">
    <property type="entry name" value="ABC_TRANSPORTER_1"/>
    <property type="match status" value="1"/>
</dbReference>
<dbReference type="InterPro" id="IPR003439">
    <property type="entry name" value="ABC_transporter-like_ATP-bd"/>
</dbReference>
<keyword evidence="2" id="KW-0813">Transport</keyword>
<dbReference type="InterPro" id="IPR003593">
    <property type="entry name" value="AAA+_ATPase"/>
</dbReference>
<evidence type="ECO:0000256" key="4">
    <source>
        <dbReference type="ARBA" id="ARBA00022840"/>
    </source>
</evidence>
<dbReference type="InterPro" id="IPR017911">
    <property type="entry name" value="MacB-like_ATP-bd"/>
</dbReference>
<dbReference type="EMBL" id="PDHH01000004">
    <property type="protein sequence ID" value="PSM51986.1"/>
    <property type="molecule type" value="Genomic_DNA"/>
</dbReference>
<dbReference type="SUPFAM" id="SSF52540">
    <property type="entry name" value="P-loop containing nucleoside triphosphate hydrolases"/>
    <property type="match status" value="1"/>
</dbReference>
<dbReference type="InterPro" id="IPR027417">
    <property type="entry name" value="P-loop_NTPase"/>
</dbReference>
<organism evidence="6 7">
    <name type="scientific">Campylobacter blaseri</name>
    <dbReference type="NCBI Taxonomy" id="2042961"/>
    <lineage>
        <taxon>Bacteria</taxon>
        <taxon>Pseudomonadati</taxon>
        <taxon>Campylobacterota</taxon>
        <taxon>Epsilonproteobacteria</taxon>
        <taxon>Campylobacterales</taxon>
        <taxon>Campylobacteraceae</taxon>
        <taxon>Campylobacter</taxon>
    </lineage>
</organism>
<dbReference type="PANTHER" id="PTHR42798">
    <property type="entry name" value="LIPOPROTEIN-RELEASING SYSTEM ATP-BINDING PROTEIN LOLD"/>
    <property type="match status" value="1"/>
</dbReference>
<comment type="caution">
    <text evidence="6">The sequence shown here is derived from an EMBL/GenBank/DDBJ whole genome shotgun (WGS) entry which is preliminary data.</text>
</comment>